<dbReference type="InterPro" id="IPR010998">
    <property type="entry name" value="Integrase_recombinase_N"/>
</dbReference>
<gene>
    <name evidence="6" type="ORF">FCL54_21865</name>
</gene>
<dbReference type="PROSITE" id="PS51898">
    <property type="entry name" value="TYR_RECOMBINASE"/>
    <property type="match status" value="1"/>
</dbReference>
<dbReference type="SUPFAM" id="SSF56349">
    <property type="entry name" value="DNA breaking-rejoining enzymes"/>
    <property type="match status" value="1"/>
</dbReference>
<dbReference type="Gene3D" id="1.10.443.10">
    <property type="entry name" value="Intergrase catalytic core"/>
    <property type="match status" value="1"/>
</dbReference>
<feature type="domain" description="Core-binding (CB)" evidence="5">
    <location>
        <begin position="1"/>
        <end position="44"/>
    </location>
</feature>
<dbReference type="InterPro" id="IPR002104">
    <property type="entry name" value="Integrase_catalytic"/>
</dbReference>
<keyword evidence="1 3" id="KW-0238">DNA-binding</keyword>
<protein>
    <recommendedName>
        <fullName evidence="8">Integrase</fullName>
    </recommendedName>
</protein>
<feature type="domain" description="Tyr recombinase" evidence="4">
    <location>
        <begin position="65"/>
        <end position="110"/>
    </location>
</feature>
<dbReference type="GO" id="GO:0003677">
    <property type="term" value="F:DNA binding"/>
    <property type="evidence" value="ECO:0007669"/>
    <property type="project" value="UniProtKB-UniRule"/>
</dbReference>
<evidence type="ECO:0008006" key="8">
    <source>
        <dbReference type="Google" id="ProtNLM"/>
    </source>
</evidence>
<dbReference type="InterPro" id="IPR013762">
    <property type="entry name" value="Integrase-like_cat_sf"/>
</dbReference>
<evidence type="ECO:0000259" key="5">
    <source>
        <dbReference type="PROSITE" id="PS51900"/>
    </source>
</evidence>
<dbReference type="InterPro" id="IPR044068">
    <property type="entry name" value="CB"/>
</dbReference>
<dbReference type="AlphaFoldDB" id="A0A5R9EYM8"/>
<evidence type="ECO:0000313" key="7">
    <source>
        <dbReference type="Proteomes" id="UP000308230"/>
    </source>
</evidence>
<evidence type="ECO:0000256" key="3">
    <source>
        <dbReference type="PROSITE-ProRule" id="PRU01248"/>
    </source>
</evidence>
<dbReference type="Proteomes" id="UP000308230">
    <property type="component" value="Unassembled WGS sequence"/>
</dbReference>
<sequence length="110" mass="13120">MQKRQVTYRHLRLFLQFLVTERKNGPAARAIKVSCMKGFFTFLYLEEKINHQIADRLFKPNMEQKLPVYLSQEECARFLDVIRDESRHSIRVSTIILVFLYTGIRLTELI</sequence>
<accession>A0A5R9EYM8</accession>
<dbReference type="GO" id="GO:0015074">
    <property type="term" value="P:DNA integration"/>
    <property type="evidence" value="ECO:0007669"/>
    <property type="project" value="InterPro"/>
</dbReference>
<proteinExistence type="predicted"/>
<evidence type="ECO:0000259" key="4">
    <source>
        <dbReference type="PROSITE" id="PS51898"/>
    </source>
</evidence>
<keyword evidence="7" id="KW-1185">Reference proteome</keyword>
<keyword evidence="2" id="KW-0233">DNA recombination</keyword>
<name>A0A5R9EYM8_9BACL</name>
<dbReference type="InterPro" id="IPR011010">
    <property type="entry name" value="DNA_brk_join_enz"/>
</dbReference>
<evidence type="ECO:0000313" key="6">
    <source>
        <dbReference type="EMBL" id="TLS35170.1"/>
    </source>
</evidence>
<evidence type="ECO:0000256" key="2">
    <source>
        <dbReference type="ARBA" id="ARBA00023172"/>
    </source>
</evidence>
<dbReference type="EMBL" id="SWLG01000027">
    <property type="protein sequence ID" value="TLS35170.1"/>
    <property type="molecule type" value="Genomic_DNA"/>
</dbReference>
<dbReference type="PROSITE" id="PS51900">
    <property type="entry name" value="CB"/>
    <property type="match status" value="1"/>
</dbReference>
<dbReference type="OrthoDB" id="283809at2"/>
<comment type="caution">
    <text evidence="6">The sequence shown here is derived from an EMBL/GenBank/DDBJ whole genome shotgun (WGS) entry which is preliminary data.</text>
</comment>
<dbReference type="Gene3D" id="1.10.150.130">
    <property type="match status" value="1"/>
</dbReference>
<organism evidence="6 7">
    <name type="scientific">Exobacillus caeni</name>
    <dbReference type="NCBI Taxonomy" id="2574798"/>
    <lineage>
        <taxon>Bacteria</taxon>
        <taxon>Bacillati</taxon>
        <taxon>Bacillota</taxon>
        <taxon>Bacilli</taxon>
        <taxon>Bacillales</taxon>
        <taxon>Guptibacillaceae</taxon>
        <taxon>Exobacillus</taxon>
    </lineage>
</organism>
<evidence type="ECO:0000256" key="1">
    <source>
        <dbReference type="ARBA" id="ARBA00023125"/>
    </source>
</evidence>
<dbReference type="GO" id="GO:0006310">
    <property type="term" value="P:DNA recombination"/>
    <property type="evidence" value="ECO:0007669"/>
    <property type="project" value="UniProtKB-KW"/>
</dbReference>
<reference evidence="6 7" key="1">
    <citation type="submission" date="2019-04" db="EMBL/GenBank/DDBJ databases">
        <title>Bacillus caeni sp. nov., a bacterium isolated from mangrove sediment.</title>
        <authorList>
            <person name="Huang H."/>
            <person name="Mo K."/>
            <person name="Hu Y."/>
        </authorList>
    </citation>
    <scope>NUCLEOTIDE SEQUENCE [LARGE SCALE GENOMIC DNA]</scope>
    <source>
        <strain evidence="6 7">HB172195</strain>
    </source>
</reference>